<evidence type="ECO:0000256" key="3">
    <source>
        <dbReference type="ARBA" id="ARBA00022801"/>
    </source>
</evidence>
<feature type="active site" description="Charge relay system" evidence="5">
    <location>
        <position position="60"/>
    </location>
</feature>
<keyword evidence="7" id="KW-1133">Transmembrane helix</keyword>
<dbReference type="EMBL" id="CP126969">
    <property type="protein sequence ID" value="WIM68134.1"/>
    <property type="molecule type" value="Genomic_DNA"/>
</dbReference>
<dbReference type="SUPFAM" id="SSF52743">
    <property type="entry name" value="Subtilisin-like"/>
    <property type="match status" value="1"/>
</dbReference>
<dbReference type="InterPro" id="IPR015500">
    <property type="entry name" value="Peptidase_S8_subtilisin-rel"/>
</dbReference>
<organism evidence="9 10">
    <name type="scientific">Corynebacterium breve</name>
    <dbReference type="NCBI Taxonomy" id="3049799"/>
    <lineage>
        <taxon>Bacteria</taxon>
        <taxon>Bacillati</taxon>
        <taxon>Actinomycetota</taxon>
        <taxon>Actinomycetes</taxon>
        <taxon>Mycobacteriales</taxon>
        <taxon>Corynebacteriaceae</taxon>
        <taxon>Corynebacterium</taxon>
    </lineage>
</organism>
<dbReference type="InterPro" id="IPR023827">
    <property type="entry name" value="Peptidase_S8_Asp-AS"/>
</dbReference>
<dbReference type="PRINTS" id="PR00723">
    <property type="entry name" value="SUBTILISIN"/>
</dbReference>
<reference evidence="9 10" key="1">
    <citation type="submission" date="2023-05" db="EMBL/GenBank/DDBJ databases">
        <title>Corynebacterium suedekumii sp. nov. and Corynebacterium breve sp. nov. isolated from raw cow's milk.</title>
        <authorList>
            <person name="Baer M.K."/>
            <person name="Mehl L."/>
            <person name="Hellmuth R."/>
            <person name="Marke G."/>
            <person name="Lipski A."/>
        </authorList>
    </citation>
    <scope>NUCLEOTIDE SEQUENCE [LARGE SCALE GENOMIC DNA]</scope>
    <source>
        <strain evidence="9 10">R4</strain>
    </source>
</reference>
<dbReference type="RefSeq" id="WP_284825485.1">
    <property type="nucleotide sequence ID" value="NZ_CP126969.1"/>
</dbReference>
<accession>A0ABY8VIV6</accession>
<dbReference type="InterPro" id="IPR023828">
    <property type="entry name" value="Peptidase_S8_Ser-AS"/>
</dbReference>
<dbReference type="PROSITE" id="PS00137">
    <property type="entry name" value="SUBTILASE_HIS"/>
    <property type="match status" value="1"/>
</dbReference>
<evidence type="ECO:0000256" key="7">
    <source>
        <dbReference type="SAM" id="Phobius"/>
    </source>
</evidence>
<dbReference type="PROSITE" id="PS00138">
    <property type="entry name" value="SUBTILASE_SER"/>
    <property type="match status" value="1"/>
</dbReference>
<protein>
    <submittedName>
        <fullName evidence="9">S8 family serine peptidase</fullName>
    </submittedName>
</protein>
<dbReference type="PANTHER" id="PTHR43806">
    <property type="entry name" value="PEPTIDASE S8"/>
    <property type="match status" value="1"/>
</dbReference>
<dbReference type="Pfam" id="PF00082">
    <property type="entry name" value="Peptidase_S8"/>
    <property type="match status" value="1"/>
</dbReference>
<gene>
    <name evidence="9" type="ORF">QP027_01675</name>
</gene>
<sequence length="350" mass="36445">MTTLVEPESKPFHALATGAGVTVAVIDTGITPHPHIARLDPGTDLVSPQAPNSLHDCDGHGTIVAGIIAGQEHGIAPNVRIVSIKQTSAFTQQEDTGGSLETLAHAIHDALDHQAKVINVSVVSCVPPAVATQIDASILDQALARAEQENALVVAAAGNVNQGCEPGFFVFPAHYPTVVAVGARATEYTLADYSLPVPPEQDFVSAPGMPTAALSPSGEGFAIGMKARSSDVSEPFTGTSFAAPVISGIAALLVERYPDDSAEELRQRIYTAAEPHGGFLSPHAALTEVVSRDAPRPHPVALSQPQEQHPFAYRRSLVAITLLLAGAAVVVFIAGLKRTTNPARASRMPS</sequence>
<evidence type="ECO:0000256" key="6">
    <source>
        <dbReference type="RuleBase" id="RU003355"/>
    </source>
</evidence>
<dbReference type="InterPro" id="IPR050131">
    <property type="entry name" value="Peptidase_S8_subtilisin-like"/>
</dbReference>
<keyword evidence="10" id="KW-1185">Reference proteome</keyword>
<evidence type="ECO:0000256" key="4">
    <source>
        <dbReference type="ARBA" id="ARBA00022825"/>
    </source>
</evidence>
<dbReference type="Proteomes" id="UP001225598">
    <property type="component" value="Chromosome"/>
</dbReference>
<name>A0ABY8VIV6_9CORY</name>
<evidence type="ECO:0000313" key="10">
    <source>
        <dbReference type="Proteomes" id="UP001225598"/>
    </source>
</evidence>
<dbReference type="PROSITE" id="PS00136">
    <property type="entry name" value="SUBTILASE_ASP"/>
    <property type="match status" value="1"/>
</dbReference>
<feature type="transmembrane region" description="Helical" evidence="7">
    <location>
        <begin position="317"/>
        <end position="336"/>
    </location>
</feature>
<evidence type="ECO:0000256" key="5">
    <source>
        <dbReference type="PROSITE-ProRule" id="PRU01240"/>
    </source>
</evidence>
<evidence type="ECO:0000259" key="8">
    <source>
        <dbReference type="Pfam" id="PF00082"/>
    </source>
</evidence>
<dbReference type="InterPro" id="IPR036852">
    <property type="entry name" value="Peptidase_S8/S53_dom_sf"/>
</dbReference>
<dbReference type="CDD" id="cd00306">
    <property type="entry name" value="Peptidases_S8_S53"/>
    <property type="match status" value="1"/>
</dbReference>
<keyword evidence="7" id="KW-0472">Membrane</keyword>
<keyword evidence="3 5" id="KW-0378">Hydrolase</keyword>
<keyword evidence="7" id="KW-0812">Transmembrane</keyword>
<dbReference type="InterPro" id="IPR000209">
    <property type="entry name" value="Peptidase_S8/S53_dom"/>
</dbReference>
<evidence type="ECO:0000256" key="2">
    <source>
        <dbReference type="ARBA" id="ARBA00022670"/>
    </source>
</evidence>
<feature type="domain" description="Peptidase S8/S53" evidence="8">
    <location>
        <begin position="18"/>
        <end position="274"/>
    </location>
</feature>
<evidence type="ECO:0000313" key="9">
    <source>
        <dbReference type="EMBL" id="WIM68134.1"/>
    </source>
</evidence>
<dbReference type="InterPro" id="IPR022398">
    <property type="entry name" value="Peptidase_S8_His-AS"/>
</dbReference>
<dbReference type="PROSITE" id="PS51892">
    <property type="entry name" value="SUBTILASE"/>
    <property type="match status" value="1"/>
</dbReference>
<keyword evidence="4 5" id="KW-0720">Serine protease</keyword>
<keyword evidence="2 5" id="KW-0645">Protease</keyword>
<dbReference type="Gene3D" id="3.40.50.200">
    <property type="entry name" value="Peptidase S8/S53 domain"/>
    <property type="match status" value="1"/>
</dbReference>
<feature type="active site" description="Charge relay system" evidence="5">
    <location>
        <position position="240"/>
    </location>
</feature>
<proteinExistence type="inferred from homology"/>
<evidence type="ECO:0000256" key="1">
    <source>
        <dbReference type="ARBA" id="ARBA00011073"/>
    </source>
</evidence>
<feature type="active site" description="Charge relay system" evidence="5">
    <location>
        <position position="27"/>
    </location>
</feature>
<dbReference type="PANTHER" id="PTHR43806:SF11">
    <property type="entry name" value="CEREVISIN-RELATED"/>
    <property type="match status" value="1"/>
</dbReference>
<comment type="similarity">
    <text evidence="1 5 6">Belongs to the peptidase S8 family.</text>
</comment>